<evidence type="ECO:0000313" key="3">
    <source>
        <dbReference type="Proteomes" id="UP001153954"/>
    </source>
</evidence>
<feature type="signal peptide" evidence="1">
    <location>
        <begin position="1"/>
        <end position="19"/>
    </location>
</feature>
<dbReference type="EMBL" id="CAKOGL010000003">
    <property type="protein sequence ID" value="CAH2084849.1"/>
    <property type="molecule type" value="Genomic_DNA"/>
</dbReference>
<dbReference type="Proteomes" id="UP001153954">
    <property type="component" value="Unassembled WGS sequence"/>
</dbReference>
<dbReference type="InterPro" id="IPR038606">
    <property type="entry name" value="To_sf"/>
</dbReference>
<dbReference type="PANTHER" id="PTHR11008">
    <property type="entry name" value="PROTEIN TAKEOUT-LIKE PROTEIN"/>
    <property type="match status" value="1"/>
</dbReference>
<dbReference type="AlphaFoldDB" id="A0AAU9THH3"/>
<dbReference type="Gene3D" id="3.15.10.30">
    <property type="entry name" value="Haemolymph juvenile hormone binding protein"/>
    <property type="match status" value="1"/>
</dbReference>
<organism evidence="2 3">
    <name type="scientific">Euphydryas editha</name>
    <name type="common">Edith's checkerspot</name>
    <dbReference type="NCBI Taxonomy" id="104508"/>
    <lineage>
        <taxon>Eukaryota</taxon>
        <taxon>Metazoa</taxon>
        <taxon>Ecdysozoa</taxon>
        <taxon>Arthropoda</taxon>
        <taxon>Hexapoda</taxon>
        <taxon>Insecta</taxon>
        <taxon>Pterygota</taxon>
        <taxon>Neoptera</taxon>
        <taxon>Endopterygota</taxon>
        <taxon>Lepidoptera</taxon>
        <taxon>Glossata</taxon>
        <taxon>Ditrysia</taxon>
        <taxon>Papilionoidea</taxon>
        <taxon>Nymphalidae</taxon>
        <taxon>Nymphalinae</taxon>
        <taxon>Euphydryas</taxon>
    </lineage>
</organism>
<dbReference type="Pfam" id="PF06585">
    <property type="entry name" value="JHBP"/>
    <property type="match status" value="1"/>
</dbReference>
<keyword evidence="1" id="KW-0732">Signal</keyword>
<dbReference type="PANTHER" id="PTHR11008:SF29">
    <property type="entry name" value="IP17226P"/>
    <property type="match status" value="1"/>
</dbReference>
<accession>A0AAU9THH3</accession>
<proteinExistence type="predicted"/>
<evidence type="ECO:0000313" key="2">
    <source>
        <dbReference type="EMBL" id="CAH2084849.1"/>
    </source>
</evidence>
<name>A0AAU9THH3_EUPED</name>
<comment type="caution">
    <text evidence="2">The sequence shown here is derived from an EMBL/GenBank/DDBJ whole genome shotgun (WGS) entry which is preliminary data.</text>
</comment>
<dbReference type="SMART" id="SM00700">
    <property type="entry name" value="JHBP"/>
    <property type="match status" value="1"/>
</dbReference>
<protein>
    <submittedName>
        <fullName evidence="2">Uncharacterized protein</fullName>
    </submittedName>
</protein>
<dbReference type="GO" id="GO:0005615">
    <property type="term" value="C:extracellular space"/>
    <property type="evidence" value="ECO:0007669"/>
    <property type="project" value="TreeGrafter"/>
</dbReference>
<reference evidence="2" key="1">
    <citation type="submission" date="2022-03" db="EMBL/GenBank/DDBJ databases">
        <authorList>
            <person name="Tunstrom K."/>
        </authorList>
    </citation>
    <scope>NUCLEOTIDE SEQUENCE</scope>
</reference>
<sequence>MDTKLFYFVICALLNLCDSAYVDTIKKCSFKDDECVGSSIQKIIQDIGKTGIQELNIPPFDPMDIKGLNVSILGLLNMLIEEGTLTGIKDCVVNNIHNNFDFGVTRLDLVCDLKIKAKFKLDDISPLIQNLFGQEAVDGNGNIILKIDKIHMNIKFFYHIVKKDDGDLYVDLHQDDLISRFEIGNLKLTANKIFFGKQDLSEFIEKFFNDNWKSLLSTFGKSVFDVSMTVLKGILGNFFDKVPAKYYYTEDLTSYVKNL</sequence>
<evidence type="ECO:0000256" key="1">
    <source>
        <dbReference type="SAM" id="SignalP"/>
    </source>
</evidence>
<feature type="chain" id="PRO_5043942129" evidence="1">
    <location>
        <begin position="20"/>
        <end position="259"/>
    </location>
</feature>
<gene>
    <name evidence="2" type="ORF">EEDITHA_LOCUS1383</name>
</gene>
<keyword evidence="3" id="KW-1185">Reference proteome</keyword>
<dbReference type="InterPro" id="IPR010562">
    <property type="entry name" value="Haemolymph_juvenile_hormone-bd"/>
</dbReference>